<protein>
    <submittedName>
        <fullName evidence="2">Phospholipase D family protein</fullName>
    </submittedName>
</protein>
<dbReference type="InterPro" id="IPR025202">
    <property type="entry name" value="PLD-like_dom"/>
</dbReference>
<dbReference type="SUPFAM" id="SSF56024">
    <property type="entry name" value="Phospholipase D/nuclease"/>
    <property type="match status" value="1"/>
</dbReference>
<dbReference type="CDD" id="cd00138">
    <property type="entry name" value="PLDc_SF"/>
    <property type="match status" value="1"/>
</dbReference>
<dbReference type="Pfam" id="PF13091">
    <property type="entry name" value="PLDc_2"/>
    <property type="match status" value="1"/>
</dbReference>
<comment type="caution">
    <text evidence="2">The sequence shown here is derived from an EMBL/GenBank/DDBJ whole genome shotgun (WGS) entry which is preliminary data.</text>
</comment>
<gene>
    <name evidence="2" type="ORF">NDI37_00355</name>
</gene>
<evidence type="ECO:0000313" key="2">
    <source>
        <dbReference type="EMBL" id="MEP0862932.1"/>
    </source>
</evidence>
<dbReference type="Gene3D" id="3.30.870.10">
    <property type="entry name" value="Endonuclease Chain A"/>
    <property type="match status" value="1"/>
</dbReference>
<evidence type="ECO:0000313" key="3">
    <source>
        <dbReference type="Proteomes" id="UP001442494"/>
    </source>
</evidence>
<dbReference type="EMBL" id="JAMPKK010000001">
    <property type="protein sequence ID" value="MEP0862932.1"/>
    <property type="molecule type" value="Genomic_DNA"/>
</dbReference>
<dbReference type="PROSITE" id="PS50035">
    <property type="entry name" value="PLD"/>
    <property type="match status" value="1"/>
</dbReference>
<dbReference type="InterPro" id="IPR001736">
    <property type="entry name" value="PLipase_D/transphosphatidylase"/>
</dbReference>
<accession>A0ABV0JHN4</accession>
<sequence length="267" mass="30317">MAPEAIKNIAFVPSSLDIISLLTLQKPQAHCQKCLAVLPRMRRNQKRQIYCPVCQVQYVTYSNFQIEQFQSYFRNQSLYIEIKDPIEHCKHLAMIASNVMHSPDYPPLQGLLQALSQAQCFVHVTSWGLSHQFLGFLKMAAQRVKVRGIVSLPPDQAWLLPELECYRNEAPNLEIKAVCASSHRWDELPHQKLVVIDGLLAFKGSANLTQTAWRKAEKGLDELEVITDVEKVINLHNRYFSPVWADLSEYGDAIAISMDNLPDDTAA</sequence>
<reference evidence="2 3" key="1">
    <citation type="submission" date="2022-04" db="EMBL/GenBank/DDBJ databases">
        <title>Positive selection, recombination, and allopatry shape intraspecific diversity of widespread and dominant cyanobacteria.</title>
        <authorList>
            <person name="Wei J."/>
            <person name="Shu W."/>
            <person name="Hu C."/>
        </authorList>
    </citation>
    <scope>NUCLEOTIDE SEQUENCE [LARGE SCALE GENOMIC DNA]</scope>
    <source>
        <strain evidence="2 3">GB2-A5</strain>
    </source>
</reference>
<dbReference type="Proteomes" id="UP001442494">
    <property type="component" value="Unassembled WGS sequence"/>
</dbReference>
<feature type="domain" description="PLD phosphodiesterase" evidence="1">
    <location>
        <begin position="185"/>
        <end position="212"/>
    </location>
</feature>
<name>A0ABV0JHN4_9CYAN</name>
<keyword evidence="3" id="KW-1185">Reference proteome</keyword>
<proteinExistence type="predicted"/>
<dbReference type="RefSeq" id="WP_190424252.1">
    <property type="nucleotide sequence ID" value="NZ_JAMPKK010000001.1"/>
</dbReference>
<evidence type="ECO:0000259" key="1">
    <source>
        <dbReference type="PROSITE" id="PS50035"/>
    </source>
</evidence>
<organism evidence="2 3">
    <name type="scientific">Funiculus sociatus GB2-A5</name>
    <dbReference type="NCBI Taxonomy" id="2933946"/>
    <lineage>
        <taxon>Bacteria</taxon>
        <taxon>Bacillati</taxon>
        <taxon>Cyanobacteriota</taxon>
        <taxon>Cyanophyceae</taxon>
        <taxon>Coleofasciculales</taxon>
        <taxon>Coleofasciculaceae</taxon>
        <taxon>Funiculus</taxon>
    </lineage>
</organism>